<keyword evidence="2" id="KW-0805">Transcription regulation</keyword>
<dbReference type="Gene3D" id="3.30.450.20">
    <property type="entry name" value="PAS domain"/>
    <property type="match status" value="2"/>
</dbReference>
<dbReference type="InterPro" id="IPR036638">
    <property type="entry name" value="HLH_DNA-bd_sf"/>
</dbReference>
<reference evidence="9" key="1">
    <citation type="submission" date="2019-06" db="EMBL/GenBank/DDBJ databases">
        <authorList>
            <person name="Adameyko K."/>
            <person name="Finoshin A."/>
            <person name="Mikhailov K."/>
            <person name="Kravchuk O."/>
            <person name="Gusev O."/>
            <person name="Shagimardanova E."/>
            <person name="Lyupina Y."/>
        </authorList>
    </citation>
    <scope>NUCLEOTIDE SEQUENCE</scope>
</reference>
<dbReference type="EMBL" id="MN103212">
    <property type="protein sequence ID" value="QIA61842.1"/>
    <property type="molecule type" value="mRNA"/>
</dbReference>
<dbReference type="GO" id="GO:0003700">
    <property type="term" value="F:DNA-binding transcription factor activity"/>
    <property type="evidence" value="ECO:0007669"/>
    <property type="project" value="InterPro"/>
</dbReference>
<dbReference type="PROSITE" id="PS50888">
    <property type="entry name" value="BHLH"/>
    <property type="match status" value="1"/>
</dbReference>
<reference evidence="9" key="2">
    <citation type="journal article" date="2020" name="PLoS ONE">
        <title>Iron metabolic pathways in the processes of sponge plasticity.</title>
        <authorList>
            <person name="Finoshin A.D."/>
            <person name="Adameyko K.I."/>
            <person name="Mikhailov K.V."/>
            <person name="Kravchuk O.I."/>
            <person name="Georgiev A.A."/>
            <person name="Gornostaev N.G."/>
            <person name="Kosevich I.A."/>
            <person name="Mikhailov V.S."/>
            <person name="Gazizova G.R."/>
            <person name="Shagimardanova E.I."/>
            <person name="Gusev O.A."/>
            <person name="Lyupina Y.V."/>
        </authorList>
    </citation>
    <scope>NUCLEOTIDE SEQUENCE</scope>
</reference>
<evidence type="ECO:0000256" key="3">
    <source>
        <dbReference type="ARBA" id="ARBA00023125"/>
    </source>
</evidence>
<dbReference type="Pfam" id="PF00010">
    <property type="entry name" value="HLH"/>
    <property type="match status" value="1"/>
</dbReference>
<evidence type="ECO:0000256" key="1">
    <source>
        <dbReference type="ARBA" id="ARBA00022737"/>
    </source>
</evidence>
<evidence type="ECO:0000313" key="9">
    <source>
        <dbReference type="EMBL" id="QIA61842.1"/>
    </source>
</evidence>
<feature type="domain" description="PAS" evidence="7">
    <location>
        <begin position="336"/>
        <end position="399"/>
    </location>
</feature>
<name>A0A6C0SNH4_HALPA</name>
<organism evidence="9">
    <name type="scientific">Halichondria panicea</name>
    <name type="common">Breadcrumb sponge</name>
    <dbReference type="NCBI Taxonomy" id="6063"/>
    <lineage>
        <taxon>Eukaryota</taxon>
        <taxon>Metazoa</taxon>
        <taxon>Porifera</taxon>
        <taxon>Demospongiae</taxon>
        <taxon>Heteroscleromorpha</taxon>
        <taxon>Suberitida</taxon>
        <taxon>Halichondriidae</taxon>
        <taxon>Halichondria</taxon>
        <taxon>Halichondria (Halichondria)</taxon>
    </lineage>
</organism>
<sequence length="633" mass="70240">MDPSIVQFMASQGLAIPPQSGMVQFQGSMPPGPGIMNSVTSLTPSGAKRRKLGNGQMMDEVDLDDEGKAGSSKLTLEAKRSQHCEVEKKRRERMNRYMSELAQMIPACNAVPRKLDKLSILKMAVDHMKNLQGDCQTPSEYKPGFLTDDELKKLIVEAANGFMMIVECSQAKILYVSDTIDDVLQEKPDNWVGSCLYDMLHHKDIVKVRDQLACFDVDSVLKESSTASNSPLVMHGQSINGLRRSFLCRVKKTKEGHPSTSRDSSRSDYNNSETFIKLLHPHENSQYAVLHCTGFIRNLTSSERRSLRVEDSSAGTCLVAVARLQHFGDDGPKVSMETSENEFVTRVAVDGRFSYVDPRVASVLGYLPQDLIGQVSYEYYHPDDIEKMVHLHHDAMKRRTPMPTVRYRFLCKDHKWLSLAMKAFAFVNPFSQQVEYVVCTNVIMRAESKETETSSEMRGAMMALRPPGGELGGANGDSQVPMDQGMLSDPLSMLLMSSSTPPAGPSSGDLALSFNTSSPSDMAQPTTIVSAEMSGAAISTPAAVTIQENAATAQHILDEYNRMHTTPMVRKDLNISFPPGLFTNEVNLMGSEFPYRHLLQELENPAEFTELFKQVPANPLKLPNAFQDLDLFD</sequence>
<dbReference type="GO" id="GO:0046983">
    <property type="term" value="F:protein dimerization activity"/>
    <property type="evidence" value="ECO:0007669"/>
    <property type="project" value="InterPro"/>
</dbReference>
<dbReference type="PANTHER" id="PTHR23042">
    <property type="entry name" value="CIRCADIAN PROTEIN CLOCK/ARNT/BMAL/PAS"/>
    <property type="match status" value="1"/>
</dbReference>
<dbReference type="InterPro" id="IPR011598">
    <property type="entry name" value="bHLH_dom"/>
</dbReference>
<evidence type="ECO:0000259" key="8">
    <source>
        <dbReference type="PROSITE" id="PS50888"/>
    </source>
</evidence>
<evidence type="ECO:0000256" key="6">
    <source>
        <dbReference type="SAM" id="MobiDB-lite"/>
    </source>
</evidence>
<dbReference type="AlphaFoldDB" id="A0A6C0SNH4"/>
<dbReference type="SMART" id="SM00091">
    <property type="entry name" value="PAS"/>
    <property type="match status" value="2"/>
</dbReference>
<dbReference type="GO" id="GO:0005667">
    <property type="term" value="C:transcription regulator complex"/>
    <property type="evidence" value="ECO:0007669"/>
    <property type="project" value="InterPro"/>
</dbReference>
<evidence type="ECO:0000256" key="4">
    <source>
        <dbReference type="ARBA" id="ARBA00023163"/>
    </source>
</evidence>
<dbReference type="GO" id="GO:0005737">
    <property type="term" value="C:cytoplasm"/>
    <property type="evidence" value="ECO:0007669"/>
    <property type="project" value="InterPro"/>
</dbReference>
<evidence type="ECO:0000259" key="7">
    <source>
        <dbReference type="PROSITE" id="PS50112"/>
    </source>
</evidence>
<keyword evidence="9" id="KW-0675">Receptor</keyword>
<dbReference type="InterPro" id="IPR001067">
    <property type="entry name" value="Nuc_translocat"/>
</dbReference>
<dbReference type="CDD" id="cd00130">
    <property type="entry name" value="PAS"/>
    <property type="match status" value="1"/>
</dbReference>
<keyword evidence="1" id="KW-0677">Repeat</keyword>
<evidence type="ECO:0000256" key="5">
    <source>
        <dbReference type="ARBA" id="ARBA00023242"/>
    </source>
</evidence>
<keyword evidence="5" id="KW-0539">Nucleus</keyword>
<dbReference type="Pfam" id="PF14598">
    <property type="entry name" value="PAS_11"/>
    <property type="match status" value="1"/>
</dbReference>
<dbReference type="SUPFAM" id="SSF47459">
    <property type="entry name" value="HLH, helix-loop-helix DNA-binding domain"/>
    <property type="match status" value="1"/>
</dbReference>
<dbReference type="SMART" id="SM00353">
    <property type="entry name" value="HLH"/>
    <property type="match status" value="1"/>
</dbReference>
<dbReference type="PRINTS" id="PR00785">
    <property type="entry name" value="NCTRNSLOCATR"/>
</dbReference>
<dbReference type="InterPro" id="IPR000014">
    <property type="entry name" value="PAS"/>
</dbReference>
<feature type="region of interest" description="Disordered" evidence="6">
    <location>
        <begin position="41"/>
        <end position="68"/>
    </location>
</feature>
<keyword evidence="4" id="KW-0804">Transcription</keyword>
<keyword evidence="3" id="KW-0238">DNA-binding</keyword>
<dbReference type="InterPro" id="IPR035965">
    <property type="entry name" value="PAS-like_dom_sf"/>
</dbReference>
<dbReference type="Gene3D" id="4.10.280.10">
    <property type="entry name" value="Helix-loop-helix DNA-binding domain"/>
    <property type="match status" value="1"/>
</dbReference>
<proteinExistence type="evidence at transcript level"/>
<dbReference type="GO" id="GO:0005634">
    <property type="term" value="C:nucleus"/>
    <property type="evidence" value="ECO:0007669"/>
    <property type="project" value="InterPro"/>
</dbReference>
<evidence type="ECO:0000256" key="2">
    <source>
        <dbReference type="ARBA" id="ARBA00023015"/>
    </source>
</evidence>
<dbReference type="CDD" id="cd11437">
    <property type="entry name" value="bHLH-PAS_ARNT_like"/>
    <property type="match status" value="1"/>
</dbReference>
<feature type="domain" description="BHLH" evidence="8">
    <location>
        <begin position="78"/>
        <end position="131"/>
    </location>
</feature>
<accession>A0A6C0SNH4</accession>
<dbReference type="PROSITE" id="PS50112">
    <property type="entry name" value="PAS"/>
    <property type="match status" value="1"/>
</dbReference>
<dbReference type="InterPro" id="IPR050933">
    <property type="entry name" value="Circadian_TF"/>
</dbReference>
<protein>
    <submittedName>
        <fullName evidence="9">Aryl hydrocarbon receptor nuclear translocator</fullName>
    </submittedName>
</protein>
<dbReference type="SUPFAM" id="SSF55785">
    <property type="entry name" value="PYP-like sensor domain (PAS domain)"/>
    <property type="match status" value="2"/>
</dbReference>
<dbReference type="GO" id="GO:0003677">
    <property type="term" value="F:DNA binding"/>
    <property type="evidence" value="ECO:0007669"/>
    <property type="project" value="UniProtKB-KW"/>
</dbReference>